<dbReference type="GO" id="GO:0005634">
    <property type="term" value="C:nucleus"/>
    <property type="evidence" value="ECO:0007669"/>
    <property type="project" value="UniProtKB-SubCell"/>
</dbReference>
<feature type="domain" description="RSE1/DDB1/CPSF1 first beta-propeller" evidence="5">
    <location>
        <begin position="129"/>
        <end position="470"/>
    </location>
</feature>
<protein>
    <submittedName>
        <fullName evidence="7">CPSF A subunit region-domain-containing protein</fullName>
    </submittedName>
</protein>
<proteinExistence type="predicted"/>
<evidence type="ECO:0000313" key="7">
    <source>
        <dbReference type="EMBL" id="KAH8089926.1"/>
    </source>
</evidence>
<feature type="compositionally biased region" description="Basic and acidic residues" evidence="3">
    <location>
        <begin position="74"/>
        <end position="91"/>
    </location>
</feature>
<evidence type="ECO:0000256" key="1">
    <source>
        <dbReference type="ARBA" id="ARBA00004123"/>
    </source>
</evidence>
<dbReference type="InterPro" id="IPR004871">
    <property type="entry name" value="RSE1/DDB1/CPSF1_C"/>
</dbReference>
<dbReference type="OrthoDB" id="6109at2759"/>
<dbReference type="EMBL" id="JAEVFJ010000038">
    <property type="protein sequence ID" value="KAH8089926.1"/>
    <property type="molecule type" value="Genomic_DNA"/>
</dbReference>
<feature type="region of interest" description="Disordered" evidence="3">
    <location>
        <begin position="74"/>
        <end position="97"/>
    </location>
</feature>
<keyword evidence="8" id="KW-1185">Reference proteome</keyword>
<dbReference type="InterPro" id="IPR018846">
    <property type="entry name" value="Beta-prop_RSE1/DDB1/CPSF1_1st"/>
</dbReference>
<evidence type="ECO:0000259" key="6">
    <source>
        <dbReference type="Pfam" id="PF23726"/>
    </source>
</evidence>
<evidence type="ECO:0000259" key="4">
    <source>
        <dbReference type="Pfam" id="PF03178"/>
    </source>
</evidence>
<feature type="domain" description="RSE1/DDB1/CPSF1 second beta-propeller" evidence="6">
    <location>
        <begin position="598"/>
        <end position="992"/>
    </location>
</feature>
<dbReference type="Pfam" id="PF03178">
    <property type="entry name" value="CPSF_A"/>
    <property type="match status" value="1"/>
</dbReference>
<organism evidence="7 8">
    <name type="scientific">Cristinia sonorae</name>
    <dbReference type="NCBI Taxonomy" id="1940300"/>
    <lineage>
        <taxon>Eukaryota</taxon>
        <taxon>Fungi</taxon>
        <taxon>Dikarya</taxon>
        <taxon>Basidiomycota</taxon>
        <taxon>Agaricomycotina</taxon>
        <taxon>Agaricomycetes</taxon>
        <taxon>Agaricomycetidae</taxon>
        <taxon>Agaricales</taxon>
        <taxon>Pleurotineae</taxon>
        <taxon>Stephanosporaceae</taxon>
        <taxon>Cristinia</taxon>
    </lineage>
</organism>
<dbReference type="Gene3D" id="2.130.10.10">
    <property type="entry name" value="YVTN repeat-like/Quinoprotein amine dehydrogenase"/>
    <property type="match status" value="3"/>
</dbReference>
<evidence type="ECO:0000259" key="5">
    <source>
        <dbReference type="Pfam" id="PF10433"/>
    </source>
</evidence>
<name>A0A8K0UHZ4_9AGAR</name>
<dbReference type="InterPro" id="IPR015943">
    <property type="entry name" value="WD40/YVTN_repeat-like_dom_sf"/>
</dbReference>
<dbReference type="InterPro" id="IPR050358">
    <property type="entry name" value="RSE1/DDB1/CFT1"/>
</dbReference>
<dbReference type="PANTHER" id="PTHR10644">
    <property type="entry name" value="DNA REPAIR/RNA PROCESSING CPSF FAMILY"/>
    <property type="match status" value="1"/>
</dbReference>
<comment type="subcellular location">
    <subcellularLocation>
        <location evidence="1">Nucleus</location>
    </subcellularLocation>
</comment>
<feature type="domain" description="RSE1/DDB1/CPSF1 C-terminal" evidence="4">
    <location>
        <begin position="1084"/>
        <end position="1410"/>
    </location>
</feature>
<sequence>MHAVRHEILPPSGVEFAACLKLTPSTVALDTQPGSANAGPSSRPLGSALYNVVVARSNYLRIFEVRQELAPISTHKEDERERRASVRKGTEAVEGEVEMDASGEGFVNMGTVKSTGQNGSLLPPTVHRLYFVREHRLHGIVTGIESIRIVTSYEDGLDRLLVSFKDAKIALLEWSAAIADLLTVSIHTYERAPQLTTLDSSLFRSQLRADPQSRCAALSLPKDAIAILPFYQSQAELDVMEHESQTRDIPYSLSFILELTADVDERIRHMIDFAFLPGFNSPTIAVLCQRQQTWTGRLKEYKDTVGVFIFTMDPVTRNSAVITAVENLPYDCFEITACPSALGGVIVTSSNSIIHVDQSARCVILPVNGWPPRVSEAPLSGSQQENEQRNLQLEGSKAIFVNDRTLFLVTKEGTVHPLEITADGRTVSKMTLSAPVARSAMPAILKKVSDELIFVGSITGPSVLLKAAKVEEVIEEGDVEMNDGPTAVVDREDSMELDDDDDDIYGPSKAEDKLTANGMNGAAGSLRTRTVVHLSFSDSIPAYGPINDFTFSVAKNGDRPVPEIVAATGSGMLGGFTLFQRDLPTRVKRKLHIIGGGRGMWSLPVRQPVKVNGATYERPANPHHSVNDAVIISTDANPSPGLSRIASRTLKSDISITTRIPGTTVGAASFFQGTAILHVMSNAIRVLEPDGTERQIIKDLDGNMPRPKIRYCSISDPFVLIIREDESLGLFIGESERGKIRRKDMSPMGEKTSRYIAGCFYADASGIFQSKPNAAVEGSDKSGTATLQAAMNAGANSQWLLLCRPQGVLEIWSLPKLALIFSSTAVATLDSVLVDSGDPPALSLPTDPPRKPQELDIEQVMIAPLGESAPRPHLLVFLRSGQFAIYEAVPSPLPPNEAVPVTRTSTLLVKFVKVLSRNFDIRPNNEENEKSVLAEQKRISRLLIPFVTSPAPGKSFSGVFFTGDRPSWILSTDKGGVKMHSSGHSVVHAFTACSLWESKGDFLLYTEEGPSLVEWIPDVQLEQHLPARIVSKPRAYSNIVFEPSTSLLVAASVAQNKFASYDDDGNSLWDPDAPDVSFPYCETSSLELISPEAWIVMDGYEFAPNEFVTCIDCVSLETVSTEAGMKDYIAIGTVINRGEDLAIKGAVYIFEVVEVVPDPSLGLKRLYRLKLHCRDDAKGPVTALCGMGGYLVSSMGQKIFVRAFDLDERLVGVAFLDVGMYVTSLRAVKNLLVIGDAVRSVWFVAFQEDPYKLVVLAKDVHRHSITRADLFFADNRVSIVAGDEEGVIRIYEYDPHDPESKGGQRLLCRTEFHGQNEYRSSYLIARRGKGPESDIPQAKLIFGGTDGSLSSLTHVDEVAYKRLQLLQGQLTRNVQHVAGLNPKAFRIVRNDYVSRPLTKGILDGNLLAAFDDLPITQQNEVTQQIGTERTTVAKDWLNLGGAW</sequence>
<evidence type="ECO:0000256" key="2">
    <source>
        <dbReference type="ARBA" id="ARBA00023242"/>
    </source>
</evidence>
<comment type="caution">
    <text evidence="7">The sequence shown here is derived from an EMBL/GenBank/DDBJ whole genome shotgun (WGS) entry which is preliminary data.</text>
</comment>
<reference evidence="7" key="1">
    <citation type="journal article" date="2021" name="New Phytol.">
        <title>Evolutionary innovations through gain and loss of genes in the ectomycorrhizal Boletales.</title>
        <authorList>
            <person name="Wu G."/>
            <person name="Miyauchi S."/>
            <person name="Morin E."/>
            <person name="Kuo A."/>
            <person name="Drula E."/>
            <person name="Varga T."/>
            <person name="Kohler A."/>
            <person name="Feng B."/>
            <person name="Cao Y."/>
            <person name="Lipzen A."/>
            <person name="Daum C."/>
            <person name="Hundley H."/>
            <person name="Pangilinan J."/>
            <person name="Johnson J."/>
            <person name="Barry K."/>
            <person name="LaButti K."/>
            <person name="Ng V."/>
            <person name="Ahrendt S."/>
            <person name="Min B."/>
            <person name="Choi I.G."/>
            <person name="Park H."/>
            <person name="Plett J.M."/>
            <person name="Magnuson J."/>
            <person name="Spatafora J.W."/>
            <person name="Nagy L.G."/>
            <person name="Henrissat B."/>
            <person name="Grigoriev I.V."/>
            <person name="Yang Z.L."/>
            <person name="Xu J."/>
            <person name="Martin F.M."/>
        </authorList>
    </citation>
    <scope>NUCLEOTIDE SEQUENCE</scope>
    <source>
        <strain evidence="7">KKN 215</strain>
    </source>
</reference>
<dbReference type="Gene3D" id="1.10.150.910">
    <property type="match status" value="1"/>
</dbReference>
<gene>
    <name evidence="7" type="ORF">BXZ70DRAFT_954479</name>
</gene>
<evidence type="ECO:0000313" key="8">
    <source>
        <dbReference type="Proteomes" id="UP000813824"/>
    </source>
</evidence>
<dbReference type="Pfam" id="PF10433">
    <property type="entry name" value="Beta-prop_RSE1_1st"/>
    <property type="match status" value="1"/>
</dbReference>
<dbReference type="InterPro" id="IPR058543">
    <property type="entry name" value="Beta-prop_RSE1/DDB1/CPSF1_2nd"/>
</dbReference>
<dbReference type="Pfam" id="PF23726">
    <property type="entry name" value="Beta-prop_RSE1_2nd"/>
    <property type="match status" value="1"/>
</dbReference>
<keyword evidence="2" id="KW-0539">Nucleus</keyword>
<evidence type="ECO:0000256" key="3">
    <source>
        <dbReference type="SAM" id="MobiDB-lite"/>
    </source>
</evidence>
<dbReference type="Proteomes" id="UP000813824">
    <property type="component" value="Unassembled WGS sequence"/>
</dbReference>
<dbReference type="GO" id="GO:0003676">
    <property type="term" value="F:nucleic acid binding"/>
    <property type="evidence" value="ECO:0007669"/>
    <property type="project" value="InterPro"/>
</dbReference>
<accession>A0A8K0UHZ4</accession>